<dbReference type="GO" id="GO:0016787">
    <property type="term" value="F:hydrolase activity"/>
    <property type="evidence" value="ECO:0007669"/>
    <property type="project" value="UniProtKB-KW"/>
</dbReference>
<feature type="domain" description="Choloylglycine hydrolase/NAAA C-terminal" evidence="3">
    <location>
        <begin position="28"/>
        <end position="316"/>
    </location>
</feature>
<keyword evidence="2 4" id="KW-0378">Hydrolase</keyword>
<evidence type="ECO:0000256" key="1">
    <source>
        <dbReference type="ARBA" id="ARBA00006625"/>
    </source>
</evidence>
<dbReference type="Gene3D" id="3.60.60.10">
    <property type="entry name" value="Penicillin V Acylase, Chain A"/>
    <property type="match status" value="1"/>
</dbReference>
<evidence type="ECO:0000259" key="3">
    <source>
        <dbReference type="Pfam" id="PF02275"/>
    </source>
</evidence>
<keyword evidence="5" id="KW-1185">Reference proteome</keyword>
<gene>
    <name evidence="4" type="ORF">XH86_30795</name>
</gene>
<dbReference type="InterPro" id="IPR029132">
    <property type="entry name" value="CBAH/NAAA_C"/>
</dbReference>
<dbReference type="PANTHER" id="PTHR35527">
    <property type="entry name" value="CHOLOYLGLYCINE HYDROLASE"/>
    <property type="match status" value="1"/>
</dbReference>
<dbReference type="PROSITE" id="PS51257">
    <property type="entry name" value="PROKAR_LIPOPROTEIN"/>
    <property type="match status" value="1"/>
</dbReference>
<dbReference type="EMBL" id="CP030057">
    <property type="protein sequence ID" value="QOZ64065.1"/>
    <property type="molecule type" value="Genomic_DNA"/>
</dbReference>
<dbReference type="InterPro" id="IPR052193">
    <property type="entry name" value="Peptidase_C59"/>
</dbReference>
<dbReference type="InterPro" id="IPR029055">
    <property type="entry name" value="Ntn_hydrolases_N"/>
</dbReference>
<name>A0ABX6URT1_9BRAD</name>
<evidence type="ECO:0000313" key="4">
    <source>
        <dbReference type="EMBL" id="QOZ64065.1"/>
    </source>
</evidence>
<proteinExistence type="inferred from homology"/>
<accession>A0ABX6URT1</accession>
<evidence type="ECO:0000256" key="2">
    <source>
        <dbReference type="ARBA" id="ARBA00022801"/>
    </source>
</evidence>
<dbReference type="Proteomes" id="UP000593880">
    <property type="component" value="Chromosome"/>
</dbReference>
<protein>
    <submittedName>
        <fullName evidence="4">Choloylglycine hydrolase</fullName>
    </submittedName>
</protein>
<comment type="similarity">
    <text evidence="1">Belongs to the peptidase C59 family.</text>
</comment>
<organism evidence="4 5">
    <name type="scientific">Bradyrhizobium guangdongense</name>
    <dbReference type="NCBI Taxonomy" id="1325090"/>
    <lineage>
        <taxon>Bacteria</taxon>
        <taxon>Pseudomonadati</taxon>
        <taxon>Pseudomonadota</taxon>
        <taxon>Alphaproteobacteria</taxon>
        <taxon>Hyphomicrobiales</taxon>
        <taxon>Nitrobacteraceae</taxon>
        <taxon>Bradyrhizobium</taxon>
    </lineage>
</organism>
<dbReference type="CDD" id="cd01902">
    <property type="entry name" value="Ntn_CGH"/>
    <property type="match status" value="1"/>
</dbReference>
<dbReference type="Pfam" id="PF02275">
    <property type="entry name" value="CBAH"/>
    <property type="match status" value="1"/>
</dbReference>
<reference evidence="4 5" key="1">
    <citation type="submission" date="2018-06" db="EMBL/GenBank/DDBJ databases">
        <title>Comparative genomics of rhizobia nodulating Arachis hypogaea in China.</title>
        <authorList>
            <person name="Li Y."/>
        </authorList>
    </citation>
    <scope>NUCLEOTIDE SEQUENCE [LARGE SCALE GENOMIC DNA]</scope>
    <source>
        <strain evidence="4 5">CCBAU 51658</strain>
    </source>
</reference>
<dbReference type="SUPFAM" id="SSF56235">
    <property type="entry name" value="N-terminal nucleophile aminohydrolases (Ntn hydrolases)"/>
    <property type="match status" value="1"/>
</dbReference>
<sequence length="356" mass="38522">MIQTSFRSRTLAWAVILTFAGTGLAAACSRVLWADNGQSVVVARNLDWVEDMRSNLWAFPRGIARGGLSGDDNSITWTSKYGSVAASSYDVGTADGINEKGLIANALWLAASDYGKRDQGVPGLSLSLWTQYMLDNFATVAEAVAATEKRDFQIVPTSFVVAGADMAVTIHLSLADASGDSAIIEITGGTPHVYHDRSYTVMTNDPPFAEQLKNLQRYQGFGGTERLPGTTEAADRFVRAAYYRQHLPKPSNYRETVAGVLSIARNVAQPFGSSDARHPDLSHTIWRAVADATDRIYFFESVLSPNIVWVRLDGLDFAAGAPVRKLDLVHEGGDLVGDVTGSFKPSEPLVFRKGGL</sequence>
<dbReference type="PANTHER" id="PTHR35527:SF2">
    <property type="entry name" value="HYDROLASE"/>
    <property type="match status" value="1"/>
</dbReference>
<evidence type="ECO:0000313" key="5">
    <source>
        <dbReference type="Proteomes" id="UP000593880"/>
    </source>
</evidence>